<proteinExistence type="predicted"/>
<keyword evidence="3" id="KW-1185">Reference proteome</keyword>
<reference evidence="2" key="1">
    <citation type="journal article" date="2022" name="bioRxiv">
        <title>Sequencing and chromosome-scale assembly of the giantPleurodeles waltlgenome.</title>
        <authorList>
            <person name="Brown T."/>
            <person name="Elewa A."/>
            <person name="Iarovenko S."/>
            <person name="Subramanian E."/>
            <person name="Araus A.J."/>
            <person name="Petzold A."/>
            <person name="Susuki M."/>
            <person name="Suzuki K.-i.T."/>
            <person name="Hayashi T."/>
            <person name="Toyoda A."/>
            <person name="Oliveira C."/>
            <person name="Osipova E."/>
            <person name="Leigh N.D."/>
            <person name="Simon A."/>
            <person name="Yun M.H."/>
        </authorList>
    </citation>
    <scope>NUCLEOTIDE SEQUENCE</scope>
    <source>
        <strain evidence="2">20211129_DDA</strain>
        <tissue evidence="2">Liver</tissue>
    </source>
</reference>
<gene>
    <name evidence="2" type="ORF">NDU88_005170</name>
</gene>
<evidence type="ECO:0000256" key="1">
    <source>
        <dbReference type="SAM" id="MobiDB-lite"/>
    </source>
</evidence>
<accession>A0AAV7L323</accession>
<name>A0AAV7L323_PLEWA</name>
<evidence type="ECO:0000313" key="3">
    <source>
        <dbReference type="Proteomes" id="UP001066276"/>
    </source>
</evidence>
<sequence>MVLQVPYNEGAETKWWRPGREVEKTHVGRVKTCAPAGRQSETLAAPSHHRQPCLVCAKYEGDQDNRGSVTISSTPTVRKQCRGTEERKPQNI</sequence>
<organism evidence="2 3">
    <name type="scientific">Pleurodeles waltl</name>
    <name type="common">Iberian ribbed newt</name>
    <dbReference type="NCBI Taxonomy" id="8319"/>
    <lineage>
        <taxon>Eukaryota</taxon>
        <taxon>Metazoa</taxon>
        <taxon>Chordata</taxon>
        <taxon>Craniata</taxon>
        <taxon>Vertebrata</taxon>
        <taxon>Euteleostomi</taxon>
        <taxon>Amphibia</taxon>
        <taxon>Batrachia</taxon>
        <taxon>Caudata</taxon>
        <taxon>Salamandroidea</taxon>
        <taxon>Salamandridae</taxon>
        <taxon>Pleurodelinae</taxon>
        <taxon>Pleurodeles</taxon>
    </lineage>
</organism>
<protein>
    <submittedName>
        <fullName evidence="2">Uncharacterized protein</fullName>
    </submittedName>
</protein>
<dbReference type="AlphaFoldDB" id="A0AAV7L323"/>
<feature type="compositionally biased region" description="Polar residues" evidence="1">
    <location>
        <begin position="66"/>
        <end position="77"/>
    </location>
</feature>
<dbReference type="Proteomes" id="UP001066276">
    <property type="component" value="Chromosome 12"/>
</dbReference>
<feature type="compositionally biased region" description="Basic and acidic residues" evidence="1">
    <location>
        <begin position="82"/>
        <end position="92"/>
    </location>
</feature>
<dbReference type="EMBL" id="JANPWB010000016">
    <property type="protein sequence ID" value="KAJ1085034.1"/>
    <property type="molecule type" value="Genomic_DNA"/>
</dbReference>
<feature type="region of interest" description="Disordered" evidence="1">
    <location>
        <begin position="64"/>
        <end position="92"/>
    </location>
</feature>
<evidence type="ECO:0000313" key="2">
    <source>
        <dbReference type="EMBL" id="KAJ1085034.1"/>
    </source>
</evidence>
<comment type="caution">
    <text evidence="2">The sequence shown here is derived from an EMBL/GenBank/DDBJ whole genome shotgun (WGS) entry which is preliminary data.</text>
</comment>